<organism evidence="3 4">
    <name type="scientific">Tessaracoccus rhinocerotis</name>
    <dbReference type="NCBI Taxonomy" id="1689449"/>
    <lineage>
        <taxon>Bacteria</taxon>
        <taxon>Bacillati</taxon>
        <taxon>Actinomycetota</taxon>
        <taxon>Actinomycetes</taxon>
        <taxon>Propionibacteriales</taxon>
        <taxon>Propionibacteriaceae</taxon>
        <taxon>Tessaracoccus</taxon>
    </lineage>
</organism>
<dbReference type="AlphaFoldDB" id="A0A553JXI4"/>
<evidence type="ECO:0000259" key="1">
    <source>
        <dbReference type="Pfam" id="PF01610"/>
    </source>
</evidence>
<reference evidence="3 4" key="1">
    <citation type="submission" date="2019-07" db="EMBL/GenBank/DDBJ databases">
        <authorList>
            <person name="Zhou L.-Y."/>
        </authorList>
    </citation>
    <scope>NUCLEOTIDE SEQUENCE [LARGE SCALE GENOMIC DNA]</scope>
    <source>
        <strain evidence="3 4">YIM 101269</strain>
    </source>
</reference>
<proteinExistence type="predicted"/>
<dbReference type="NCBIfam" id="NF033550">
    <property type="entry name" value="transpos_ISL3"/>
    <property type="match status" value="1"/>
</dbReference>
<dbReference type="InterPro" id="IPR002560">
    <property type="entry name" value="Transposase_DDE"/>
</dbReference>
<dbReference type="InterPro" id="IPR029261">
    <property type="entry name" value="Transposase_Znf"/>
</dbReference>
<protein>
    <submittedName>
        <fullName evidence="3">ISL3 family transposase</fullName>
    </submittedName>
</protein>
<dbReference type="Pfam" id="PF01610">
    <property type="entry name" value="DDE_Tnp_ISL3"/>
    <property type="match status" value="1"/>
</dbReference>
<dbReference type="Pfam" id="PF14690">
    <property type="entry name" value="Zn_ribbon_ISL3"/>
    <property type="match status" value="1"/>
</dbReference>
<evidence type="ECO:0000313" key="3">
    <source>
        <dbReference type="EMBL" id="TRY17154.1"/>
    </source>
</evidence>
<dbReference type="EMBL" id="VKKG01000006">
    <property type="protein sequence ID" value="TRY17154.1"/>
    <property type="molecule type" value="Genomic_DNA"/>
</dbReference>
<accession>A0A553JXI4</accession>
<evidence type="ECO:0000313" key="4">
    <source>
        <dbReference type="Proteomes" id="UP000317638"/>
    </source>
</evidence>
<dbReference type="PANTHER" id="PTHR33498">
    <property type="entry name" value="TRANSPOSASE FOR INSERTION SEQUENCE ELEMENT IS1557"/>
    <property type="match status" value="1"/>
</dbReference>
<feature type="domain" description="Transposase IS204/IS1001/IS1096/IS1165 zinc-finger" evidence="2">
    <location>
        <begin position="54"/>
        <end position="96"/>
    </location>
</feature>
<dbReference type="InterPro" id="IPR047951">
    <property type="entry name" value="Transpos_ISL3"/>
</dbReference>
<evidence type="ECO:0000259" key="2">
    <source>
        <dbReference type="Pfam" id="PF14690"/>
    </source>
</evidence>
<sequence length="443" mass="49312">MSDATSPIPVVPAITAANLDTFARVDVLGLEVQAQQVWPDKTILFCKPTLPDNTCPDCGRLGGWHDTFSRWFTHLPVGRAATKLQVSAPRYRCRNCGKVWRHRLRTVAEPRSKLTRSAVWWALQEVVLDHSSISAVAAVLQSAWGTVHDAVTELGQQVLINHPERLDGVKVIGVDEHCWRHTRHGDKFVTVVIDLTPIRDDTGRSRLLDMVEGRSKEVFKSWLEAQTPEFRAGVEIVAMDGFTGYKSATAEAVPDSTTVMDPFHVVALVGDKLNQTRQRVQRELTGGRGRKNDPLYKARRLLHTGIGLLTSRQNIRLDALFAVEDHAEVEVTWGVYQNIIAAYRDKDRAAGRAALSKLIDSIKAGVPKGLAELAQLGRTLHKRRDDILAFFDHPGTSNGPTEAINGRLEHLRGIALGFRNLTNYRLRSLLEAGGFRPQLHSHL</sequence>
<dbReference type="OrthoDB" id="3255666at2"/>
<name>A0A553JXI4_9ACTN</name>
<feature type="domain" description="Transposase IS204/IS1001/IS1096/IS1165 DDE" evidence="1">
    <location>
        <begin position="172"/>
        <end position="427"/>
    </location>
</feature>
<dbReference type="PANTHER" id="PTHR33498:SF1">
    <property type="entry name" value="TRANSPOSASE FOR INSERTION SEQUENCE ELEMENT IS1557"/>
    <property type="match status" value="1"/>
</dbReference>
<dbReference type="RefSeq" id="WP_143939297.1">
    <property type="nucleotide sequence ID" value="NZ_VKKG01000006.1"/>
</dbReference>
<gene>
    <name evidence="3" type="ORF">FOJ82_14900</name>
</gene>
<keyword evidence="4" id="KW-1185">Reference proteome</keyword>
<dbReference type="Proteomes" id="UP000317638">
    <property type="component" value="Unassembled WGS sequence"/>
</dbReference>
<comment type="caution">
    <text evidence="3">The sequence shown here is derived from an EMBL/GenBank/DDBJ whole genome shotgun (WGS) entry which is preliminary data.</text>
</comment>